<dbReference type="RefSeq" id="XP_019851813.1">
    <property type="nucleotide sequence ID" value="XM_019996254.1"/>
</dbReference>
<reference evidence="3" key="1">
    <citation type="journal article" date="2010" name="Nature">
        <title>The Amphimedon queenslandica genome and the evolution of animal complexity.</title>
        <authorList>
            <person name="Srivastava M."/>
            <person name="Simakov O."/>
            <person name="Chapman J."/>
            <person name="Fahey B."/>
            <person name="Gauthier M.E."/>
            <person name="Mitros T."/>
            <person name="Richards G.S."/>
            <person name="Conaco C."/>
            <person name="Dacre M."/>
            <person name="Hellsten U."/>
            <person name="Larroux C."/>
            <person name="Putnam N.H."/>
            <person name="Stanke M."/>
            <person name="Adamska M."/>
            <person name="Darling A."/>
            <person name="Degnan S.M."/>
            <person name="Oakley T.H."/>
            <person name="Plachetzki D.C."/>
            <person name="Zhai Y."/>
            <person name="Adamski M."/>
            <person name="Calcino A."/>
            <person name="Cummins S.F."/>
            <person name="Goodstein D.M."/>
            <person name="Harris C."/>
            <person name="Jackson D.J."/>
            <person name="Leys S.P."/>
            <person name="Shu S."/>
            <person name="Woodcroft B.J."/>
            <person name="Vervoort M."/>
            <person name="Kosik K.S."/>
            <person name="Manning G."/>
            <person name="Degnan B.M."/>
            <person name="Rokhsar D.S."/>
        </authorList>
    </citation>
    <scope>NUCLEOTIDE SEQUENCE [LARGE SCALE GENOMIC DNA]</scope>
</reference>
<evidence type="ECO:0000256" key="1">
    <source>
        <dbReference type="SAM" id="MobiDB-lite"/>
    </source>
</evidence>
<dbReference type="AlphaFoldDB" id="A0AAN0J529"/>
<organism evidence="2 3">
    <name type="scientific">Amphimedon queenslandica</name>
    <name type="common">Sponge</name>
    <dbReference type="NCBI Taxonomy" id="400682"/>
    <lineage>
        <taxon>Eukaryota</taxon>
        <taxon>Metazoa</taxon>
        <taxon>Porifera</taxon>
        <taxon>Demospongiae</taxon>
        <taxon>Heteroscleromorpha</taxon>
        <taxon>Haplosclerida</taxon>
        <taxon>Niphatidae</taxon>
        <taxon>Amphimedon</taxon>
    </lineage>
</organism>
<proteinExistence type="predicted"/>
<accession>A0AAN0J529</accession>
<dbReference type="EnsemblMetazoa" id="XM_019996254.1">
    <property type="protein sequence ID" value="XP_019851813.1"/>
    <property type="gene ID" value="LOC109581831"/>
</dbReference>
<reference evidence="2" key="2">
    <citation type="submission" date="2024-06" db="UniProtKB">
        <authorList>
            <consortium name="EnsemblMetazoa"/>
        </authorList>
    </citation>
    <scope>IDENTIFICATION</scope>
</reference>
<keyword evidence="3" id="KW-1185">Reference proteome</keyword>
<dbReference type="GeneID" id="109581831"/>
<evidence type="ECO:0000313" key="3">
    <source>
        <dbReference type="Proteomes" id="UP000007879"/>
    </source>
</evidence>
<sequence>MAELLARLQAYNLQEMADIPKSLVRTVTVHENTDPEELQNSFQSENQDRPCQDKKETESCQPSCTENAGPDAVVFLKSIYYYTESTKYCKVNSTTGEKVQLCMPSVRHVFSQPPILPLITFILTDDEIKTVAKL</sequence>
<feature type="region of interest" description="Disordered" evidence="1">
    <location>
        <begin position="32"/>
        <end position="65"/>
    </location>
</feature>
<evidence type="ECO:0000313" key="2">
    <source>
        <dbReference type="EnsemblMetazoa" id="XP_019851813.1"/>
    </source>
</evidence>
<protein>
    <submittedName>
        <fullName evidence="2">Uncharacterized protein</fullName>
    </submittedName>
</protein>
<dbReference type="Proteomes" id="UP000007879">
    <property type="component" value="Unassembled WGS sequence"/>
</dbReference>
<name>A0AAN0J529_AMPQE</name>
<dbReference type="KEGG" id="aqu:109581831"/>
<feature type="compositionally biased region" description="Basic and acidic residues" evidence="1">
    <location>
        <begin position="46"/>
        <end position="58"/>
    </location>
</feature>